<dbReference type="Gene3D" id="2.40.70.10">
    <property type="entry name" value="Acid Proteases"/>
    <property type="match status" value="1"/>
</dbReference>
<dbReference type="GO" id="GO:0008233">
    <property type="term" value="F:peptidase activity"/>
    <property type="evidence" value="ECO:0007669"/>
    <property type="project" value="UniProtKB-KW"/>
</dbReference>
<gene>
    <name evidence="2" type="ORF">H8E41_13270</name>
</gene>
<organism evidence="2 3">
    <name type="scientific">Candidatus Desulfobia pelagia</name>
    <dbReference type="NCBI Taxonomy" id="2841692"/>
    <lineage>
        <taxon>Bacteria</taxon>
        <taxon>Pseudomonadati</taxon>
        <taxon>Thermodesulfobacteriota</taxon>
        <taxon>Desulfobulbia</taxon>
        <taxon>Desulfobulbales</taxon>
        <taxon>Desulfobulbaceae</taxon>
        <taxon>Candidatus Desulfobia</taxon>
    </lineage>
</organism>
<feature type="domain" description="Retropepsin-like aspartic endopeptidase" evidence="1">
    <location>
        <begin position="9"/>
        <end position="145"/>
    </location>
</feature>
<dbReference type="EMBL" id="JACNJZ010000193">
    <property type="protein sequence ID" value="MBC8318867.1"/>
    <property type="molecule type" value="Genomic_DNA"/>
</dbReference>
<evidence type="ECO:0000313" key="2">
    <source>
        <dbReference type="EMBL" id="MBC8318867.1"/>
    </source>
</evidence>
<dbReference type="InterPro" id="IPR021109">
    <property type="entry name" value="Peptidase_aspartic_dom_sf"/>
</dbReference>
<dbReference type="GO" id="GO:0006508">
    <property type="term" value="P:proteolysis"/>
    <property type="evidence" value="ECO:0007669"/>
    <property type="project" value="UniProtKB-KW"/>
</dbReference>
<accession>A0A8J6NFK5</accession>
<dbReference type="PANTHER" id="PTHR38037:SF1">
    <property type="entry name" value="ATP-DEPENDENT ZINC PROTEASE DOMAIN-CONTAINING PROTEIN-RELATED"/>
    <property type="match status" value="1"/>
</dbReference>
<evidence type="ECO:0000313" key="3">
    <source>
        <dbReference type="Proteomes" id="UP000614424"/>
    </source>
</evidence>
<proteinExistence type="predicted"/>
<keyword evidence="2" id="KW-0378">Hydrolase</keyword>
<name>A0A8J6NFK5_9BACT</name>
<dbReference type="Proteomes" id="UP000614424">
    <property type="component" value="Unassembled WGS sequence"/>
</dbReference>
<dbReference type="SUPFAM" id="SSF50630">
    <property type="entry name" value="Acid proteases"/>
    <property type="match status" value="1"/>
</dbReference>
<dbReference type="Pfam" id="PF05618">
    <property type="entry name" value="Zn_protease"/>
    <property type="match status" value="1"/>
</dbReference>
<dbReference type="PANTHER" id="PTHR38037">
    <property type="entry name" value="ZN_PROTEASE DOMAIN-CONTAINING PROTEIN"/>
    <property type="match status" value="1"/>
</dbReference>
<dbReference type="AlphaFoldDB" id="A0A8J6NFK5"/>
<reference evidence="2 3" key="1">
    <citation type="submission" date="2020-08" db="EMBL/GenBank/DDBJ databases">
        <title>Bridging the membrane lipid divide: bacteria of the FCB group superphylum have the potential to synthesize archaeal ether lipids.</title>
        <authorList>
            <person name="Villanueva L."/>
            <person name="Von Meijenfeldt F.A.B."/>
            <person name="Westbye A.B."/>
            <person name="Yadav S."/>
            <person name="Hopmans E.C."/>
            <person name="Dutilh B.E."/>
            <person name="Sinninghe Damste J.S."/>
        </authorList>
    </citation>
    <scope>NUCLEOTIDE SEQUENCE [LARGE SCALE GENOMIC DNA]</scope>
    <source>
        <strain evidence="2">NIOZ-UU47</strain>
    </source>
</reference>
<comment type="caution">
    <text evidence="2">The sequence shown here is derived from an EMBL/GenBank/DDBJ whole genome shotgun (WGS) entry which is preliminary data.</text>
</comment>
<dbReference type="InterPro" id="IPR008503">
    <property type="entry name" value="Asp_endopeptidase"/>
</dbReference>
<keyword evidence="2" id="KW-0645">Protease</keyword>
<sequence>MEELSPKKIIGWREWLVLPDLGIPAVKAKIDTGARTSALHAFFLEPFEENGRKRVRFRIHPLQKRTDIEVTCEADVADQRMVSDSGGHREMRYVIRSKILVGTAEIEAEITLTDRDTMQFRMLLGRTALADAFLVDPGLSYLAGRRPKNIYGLKKKRRKQ</sequence>
<protein>
    <submittedName>
        <fullName evidence="2">ATP-dependent zinc protease</fullName>
    </submittedName>
</protein>
<evidence type="ECO:0000259" key="1">
    <source>
        <dbReference type="Pfam" id="PF05618"/>
    </source>
</evidence>